<feature type="region of interest" description="Disordered" evidence="1">
    <location>
        <begin position="1"/>
        <end position="23"/>
    </location>
</feature>
<evidence type="ECO:0000256" key="1">
    <source>
        <dbReference type="SAM" id="MobiDB-lite"/>
    </source>
</evidence>
<protein>
    <submittedName>
        <fullName evidence="2">Uncharacterized protein</fullName>
    </submittedName>
</protein>
<sequence length="66" mass="7830">MVRNKTWKEAHKSERLAQQSRLRRPCLFPAPTVKTMRRLRAEQQLTDEMSSESDYDSHPTNRARVC</sequence>
<organism evidence="2 3">
    <name type="scientific">Daphnia magna</name>
    <dbReference type="NCBI Taxonomy" id="35525"/>
    <lineage>
        <taxon>Eukaryota</taxon>
        <taxon>Metazoa</taxon>
        <taxon>Ecdysozoa</taxon>
        <taxon>Arthropoda</taxon>
        <taxon>Crustacea</taxon>
        <taxon>Branchiopoda</taxon>
        <taxon>Diplostraca</taxon>
        <taxon>Cladocera</taxon>
        <taxon>Anomopoda</taxon>
        <taxon>Daphniidae</taxon>
        <taxon>Daphnia</taxon>
    </lineage>
</organism>
<feature type="region of interest" description="Disordered" evidence="1">
    <location>
        <begin position="40"/>
        <end position="66"/>
    </location>
</feature>
<comment type="caution">
    <text evidence="2">The sequence shown here is derived from an EMBL/GenBank/DDBJ whole genome shotgun (WGS) entry which is preliminary data.</text>
</comment>
<feature type="compositionally biased region" description="Basic and acidic residues" evidence="1">
    <location>
        <begin position="1"/>
        <end position="15"/>
    </location>
</feature>
<keyword evidence="3" id="KW-1185">Reference proteome</keyword>
<dbReference type="EMBL" id="JAOYFB010000037">
    <property type="protein sequence ID" value="KAK4022583.1"/>
    <property type="molecule type" value="Genomic_DNA"/>
</dbReference>
<dbReference type="Proteomes" id="UP001234178">
    <property type="component" value="Unassembled WGS sequence"/>
</dbReference>
<evidence type="ECO:0000313" key="3">
    <source>
        <dbReference type="Proteomes" id="UP001234178"/>
    </source>
</evidence>
<evidence type="ECO:0000313" key="2">
    <source>
        <dbReference type="EMBL" id="KAK4022583.1"/>
    </source>
</evidence>
<name>A0ABR0ABY9_9CRUS</name>
<proteinExistence type="predicted"/>
<gene>
    <name evidence="2" type="ORF">OUZ56_008042</name>
</gene>
<reference evidence="2 3" key="1">
    <citation type="journal article" date="2023" name="Nucleic Acids Res.">
        <title>The hologenome of Daphnia magna reveals possible DNA methylation and microbiome-mediated evolution of the host genome.</title>
        <authorList>
            <person name="Chaturvedi A."/>
            <person name="Li X."/>
            <person name="Dhandapani V."/>
            <person name="Marshall H."/>
            <person name="Kissane S."/>
            <person name="Cuenca-Cambronero M."/>
            <person name="Asole G."/>
            <person name="Calvet F."/>
            <person name="Ruiz-Romero M."/>
            <person name="Marangio P."/>
            <person name="Guigo R."/>
            <person name="Rago D."/>
            <person name="Mirbahai L."/>
            <person name="Eastwood N."/>
            <person name="Colbourne J.K."/>
            <person name="Zhou J."/>
            <person name="Mallon E."/>
            <person name="Orsini L."/>
        </authorList>
    </citation>
    <scope>NUCLEOTIDE SEQUENCE [LARGE SCALE GENOMIC DNA]</scope>
    <source>
        <strain evidence="2">LRV0_1</strain>
    </source>
</reference>
<accession>A0ABR0ABY9</accession>